<dbReference type="Proteomes" id="UP000242715">
    <property type="component" value="Unassembled WGS sequence"/>
</dbReference>
<evidence type="ECO:0000313" key="10">
    <source>
        <dbReference type="Proteomes" id="UP000242715"/>
    </source>
</evidence>
<comment type="pathway">
    <text evidence="2">Porphyrin-containing compound metabolism; chlorophyll degradation.</text>
</comment>
<dbReference type="GO" id="GO:0005829">
    <property type="term" value="C:cytosol"/>
    <property type="evidence" value="ECO:0007669"/>
    <property type="project" value="UniProtKB-SubCell"/>
</dbReference>
<dbReference type="FunFam" id="3.40.50.1820:FF:000159">
    <property type="entry name" value="Chlorophyllase-2, chloroplastic"/>
    <property type="match status" value="1"/>
</dbReference>
<evidence type="ECO:0000256" key="1">
    <source>
        <dbReference type="ARBA" id="ARBA00004514"/>
    </source>
</evidence>
<reference evidence="10" key="1">
    <citation type="journal article" date="2017" name="Front. Plant Sci.">
        <title>Climate Clever Clovers: New Paradigm to Reduce the Environmental Footprint of Ruminants by Breeding Low Methanogenic Forages Utilizing Haplotype Variation.</title>
        <authorList>
            <person name="Kaur P."/>
            <person name="Appels R."/>
            <person name="Bayer P.E."/>
            <person name="Keeble-Gagnere G."/>
            <person name="Wang J."/>
            <person name="Hirakawa H."/>
            <person name="Shirasawa K."/>
            <person name="Vercoe P."/>
            <person name="Stefanova K."/>
            <person name="Durmic Z."/>
            <person name="Nichols P."/>
            <person name="Revell C."/>
            <person name="Isobe S.N."/>
            <person name="Edwards D."/>
            <person name="Erskine W."/>
        </authorList>
    </citation>
    <scope>NUCLEOTIDE SEQUENCE [LARGE SCALE GENOMIC DNA]</scope>
    <source>
        <strain evidence="10">cv. Daliak</strain>
    </source>
</reference>
<protein>
    <recommendedName>
        <fullName evidence="4">chlorophyllase</fullName>
        <ecNumber evidence="4">3.1.1.14</ecNumber>
    </recommendedName>
</protein>
<sequence>MGSSVTNVFDTGNYTTQLLMIDSSSHTQYVPPPKPLLVAAPIEGGEFPLLLFLHGYLMYNLFYSQLIQHVASHGFIVIAPQLYKVAGPDIYGDIYSVVAITNWLSKGLNKILPPNIIPNLDKVALGGHSRGGKTSFAIALRKLNITTDLKFSAIIGVDPIDGIDTGLQTAPPILTYVPHSFNLDMATLVIGSGLGDIRKNLLFPPCSPKGINHENYFNECNKPSWHFVAEHYGHTDMMDDDTKGVKGMMSYCFCINGESRKPMRIFVGGVMVAFLKAYIVGDNVDLLAIRDKNLSVPLEMKFDYIV</sequence>
<evidence type="ECO:0000256" key="4">
    <source>
        <dbReference type="ARBA" id="ARBA00013226"/>
    </source>
</evidence>
<keyword evidence="6" id="KW-0378">Hydrolase</keyword>
<dbReference type="EMBL" id="DF973867">
    <property type="protein sequence ID" value="GAU41496.1"/>
    <property type="molecule type" value="Genomic_DNA"/>
</dbReference>
<dbReference type="InterPro" id="IPR029058">
    <property type="entry name" value="AB_hydrolase_fold"/>
</dbReference>
<evidence type="ECO:0000256" key="3">
    <source>
        <dbReference type="ARBA" id="ARBA00010701"/>
    </source>
</evidence>
<evidence type="ECO:0000256" key="7">
    <source>
        <dbReference type="ARBA" id="ARBA00022817"/>
    </source>
</evidence>
<keyword evidence="5" id="KW-0963">Cytoplasm</keyword>
<gene>
    <name evidence="9" type="ORF">TSUD_13780</name>
</gene>
<comment type="catalytic activity">
    <reaction evidence="8">
        <text>a chlorophyll + H2O = a chlorophyllide + phytol + H(+)</text>
        <dbReference type="Rhea" id="RHEA:19605"/>
        <dbReference type="ChEBI" id="CHEBI:15377"/>
        <dbReference type="ChEBI" id="CHEBI:15378"/>
        <dbReference type="ChEBI" id="CHEBI:17327"/>
        <dbReference type="ChEBI" id="CHEBI:139291"/>
        <dbReference type="ChEBI" id="CHEBI:139292"/>
        <dbReference type="EC" id="3.1.1.14"/>
    </reaction>
    <physiologicalReaction direction="left-to-right" evidence="8">
        <dbReference type="Rhea" id="RHEA:19606"/>
    </physiologicalReaction>
</comment>
<organism evidence="9 10">
    <name type="scientific">Trifolium subterraneum</name>
    <name type="common">Subterranean clover</name>
    <dbReference type="NCBI Taxonomy" id="3900"/>
    <lineage>
        <taxon>Eukaryota</taxon>
        <taxon>Viridiplantae</taxon>
        <taxon>Streptophyta</taxon>
        <taxon>Embryophyta</taxon>
        <taxon>Tracheophyta</taxon>
        <taxon>Spermatophyta</taxon>
        <taxon>Magnoliopsida</taxon>
        <taxon>eudicotyledons</taxon>
        <taxon>Gunneridae</taxon>
        <taxon>Pentapetalae</taxon>
        <taxon>rosids</taxon>
        <taxon>fabids</taxon>
        <taxon>Fabales</taxon>
        <taxon>Fabaceae</taxon>
        <taxon>Papilionoideae</taxon>
        <taxon>50 kb inversion clade</taxon>
        <taxon>NPAAA clade</taxon>
        <taxon>Hologalegina</taxon>
        <taxon>IRL clade</taxon>
        <taxon>Trifolieae</taxon>
        <taxon>Trifolium</taxon>
    </lineage>
</organism>
<evidence type="ECO:0000256" key="2">
    <source>
        <dbReference type="ARBA" id="ARBA00005212"/>
    </source>
</evidence>
<evidence type="ECO:0000256" key="5">
    <source>
        <dbReference type="ARBA" id="ARBA00022490"/>
    </source>
</evidence>
<dbReference type="GO" id="GO:0047746">
    <property type="term" value="F:chlorophyllase activity"/>
    <property type="evidence" value="ECO:0007669"/>
    <property type="project" value="UniProtKB-EC"/>
</dbReference>
<dbReference type="PANTHER" id="PTHR33428:SF2">
    <property type="entry name" value="CHLOROPHYLLASE-2"/>
    <property type="match status" value="1"/>
</dbReference>
<accession>A0A2Z6NCS7</accession>
<evidence type="ECO:0000313" key="9">
    <source>
        <dbReference type="EMBL" id="GAU41496.1"/>
    </source>
</evidence>
<dbReference type="SUPFAM" id="SSF53474">
    <property type="entry name" value="alpha/beta-Hydrolases"/>
    <property type="match status" value="1"/>
</dbReference>
<evidence type="ECO:0000256" key="6">
    <source>
        <dbReference type="ARBA" id="ARBA00022801"/>
    </source>
</evidence>
<comment type="subcellular location">
    <subcellularLocation>
        <location evidence="1">Cytoplasm</location>
        <location evidence="1">Cytosol</location>
    </subcellularLocation>
</comment>
<dbReference type="OrthoDB" id="2093222at2759"/>
<dbReference type="AlphaFoldDB" id="A0A2Z6NCS7"/>
<dbReference type="InterPro" id="IPR017395">
    <property type="entry name" value="Chlorophyllase-like"/>
</dbReference>
<evidence type="ECO:0000256" key="8">
    <source>
        <dbReference type="ARBA" id="ARBA00053022"/>
    </source>
</evidence>
<dbReference type="Gene3D" id="3.40.50.1820">
    <property type="entry name" value="alpha/beta hydrolase"/>
    <property type="match status" value="1"/>
</dbReference>
<comment type="similarity">
    <text evidence="3">Belongs to the AB hydrolase superfamily. Lipase family.</text>
</comment>
<name>A0A2Z6NCS7_TRISU</name>
<dbReference type="GO" id="GO:0015996">
    <property type="term" value="P:chlorophyll catabolic process"/>
    <property type="evidence" value="ECO:0007669"/>
    <property type="project" value="UniProtKB-UniPathway"/>
</dbReference>
<dbReference type="UniPathway" id="UPA00674"/>
<keyword evidence="7" id="KW-0881">Chlorophyll catabolism</keyword>
<proteinExistence type="inferred from homology"/>
<dbReference type="EC" id="3.1.1.14" evidence="4"/>
<dbReference type="Pfam" id="PF07224">
    <property type="entry name" value="Chlorophyllase"/>
    <property type="match status" value="1"/>
</dbReference>
<keyword evidence="10" id="KW-1185">Reference proteome</keyword>
<dbReference type="PANTHER" id="PTHR33428">
    <property type="entry name" value="CHLOROPHYLLASE-2, CHLOROPLASTIC"/>
    <property type="match status" value="1"/>
</dbReference>